<evidence type="ECO:0000256" key="2">
    <source>
        <dbReference type="ARBA" id="ARBA00023125"/>
    </source>
</evidence>
<dbReference type="PRINTS" id="PR00038">
    <property type="entry name" value="HTHLUXR"/>
</dbReference>
<protein>
    <submittedName>
        <fullName evidence="5">Helix-turn-helix transcriptional regulator</fullName>
    </submittedName>
</protein>
<dbReference type="PROSITE" id="PS50043">
    <property type="entry name" value="HTH_LUXR_2"/>
    <property type="match status" value="1"/>
</dbReference>
<keyword evidence="3" id="KW-0804">Transcription</keyword>
<accession>A0A344TI39</accession>
<dbReference type="GO" id="GO:0003677">
    <property type="term" value="F:DNA binding"/>
    <property type="evidence" value="ECO:0007669"/>
    <property type="project" value="UniProtKB-KW"/>
</dbReference>
<dbReference type="SUPFAM" id="SSF46894">
    <property type="entry name" value="C-terminal effector domain of the bipartite response regulators"/>
    <property type="match status" value="1"/>
</dbReference>
<dbReference type="InterPro" id="IPR016032">
    <property type="entry name" value="Sig_transdc_resp-reg_C-effctor"/>
</dbReference>
<dbReference type="Gene3D" id="1.10.10.10">
    <property type="entry name" value="Winged helix-like DNA-binding domain superfamily/Winged helix DNA-binding domain"/>
    <property type="match status" value="1"/>
</dbReference>
<dbReference type="PANTHER" id="PTHR44688">
    <property type="entry name" value="DNA-BINDING TRANSCRIPTIONAL ACTIVATOR DEVR_DOSR"/>
    <property type="match status" value="1"/>
</dbReference>
<evidence type="ECO:0000313" key="5">
    <source>
        <dbReference type="EMBL" id="AXE18310.1"/>
    </source>
</evidence>
<dbReference type="SMART" id="SM00421">
    <property type="entry name" value="HTH_LUXR"/>
    <property type="match status" value="1"/>
</dbReference>
<evidence type="ECO:0000256" key="3">
    <source>
        <dbReference type="ARBA" id="ARBA00023163"/>
    </source>
</evidence>
<dbReference type="InterPro" id="IPR000792">
    <property type="entry name" value="Tscrpt_reg_LuxR_C"/>
</dbReference>
<dbReference type="OrthoDB" id="881140at2"/>
<dbReference type="PANTHER" id="PTHR44688:SF16">
    <property type="entry name" value="DNA-BINDING TRANSCRIPTIONAL ACTIVATOR DEVR_DOSR"/>
    <property type="match status" value="1"/>
</dbReference>
<dbReference type="InterPro" id="IPR036388">
    <property type="entry name" value="WH-like_DNA-bd_sf"/>
</dbReference>
<sequence>MLTKREMEVLQLIGQELTTEQIATRLQVSISTIETHRHNLLQKLGAKSVVGMIKIAFKQGLID</sequence>
<dbReference type="GO" id="GO:0006355">
    <property type="term" value="P:regulation of DNA-templated transcription"/>
    <property type="evidence" value="ECO:0007669"/>
    <property type="project" value="InterPro"/>
</dbReference>
<keyword evidence="1" id="KW-0805">Transcription regulation</keyword>
<keyword evidence="6" id="KW-1185">Reference proteome</keyword>
<evidence type="ECO:0000313" key="6">
    <source>
        <dbReference type="Proteomes" id="UP000251993"/>
    </source>
</evidence>
<evidence type="ECO:0000256" key="1">
    <source>
        <dbReference type="ARBA" id="ARBA00023015"/>
    </source>
</evidence>
<dbReference type="RefSeq" id="WP_114067094.1">
    <property type="nucleotide sequence ID" value="NZ_CP030850.1"/>
</dbReference>
<reference evidence="5 6" key="1">
    <citation type="submission" date="2018-07" db="EMBL/GenBank/DDBJ databases">
        <title>Genome sequencing of Runella.</title>
        <authorList>
            <person name="Baek M.-G."/>
            <person name="Yi H."/>
        </authorList>
    </citation>
    <scope>NUCLEOTIDE SEQUENCE [LARGE SCALE GENOMIC DNA]</scope>
    <source>
        <strain evidence="5 6">HYN0085</strain>
    </source>
</reference>
<proteinExistence type="predicted"/>
<evidence type="ECO:0000259" key="4">
    <source>
        <dbReference type="PROSITE" id="PS50043"/>
    </source>
</evidence>
<feature type="domain" description="HTH luxR-type" evidence="4">
    <location>
        <begin position="1"/>
        <end position="60"/>
    </location>
</feature>
<dbReference type="CDD" id="cd06170">
    <property type="entry name" value="LuxR_C_like"/>
    <property type="match status" value="1"/>
</dbReference>
<keyword evidence="2" id="KW-0238">DNA-binding</keyword>
<organism evidence="5 6">
    <name type="scientific">Runella rosea</name>
    <dbReference type="NCBI Taxonomy" id="2259595"/>
    <lineage>
        <taxon>Bacteria</taxon>
        <taxon>Pseudomonadati</taxon>
        <taxon>Bacteroidota</taxon>
        <taxon>Cytophagia</taxon>
        <taxon>Cytophagales</taxon>
        <taxon>Spirosomataceae</taxon>
        <taxon>Runella</taxon>
    </lineage>
</organism>
<name>A0A344TI39_9BACT</name>
<dbReference type="AlphaFoldDB" id="A0A344TI39"/>
<dbReference type="EMBL" id="CP030850">
    <property type="protein sequence ID" value="AXE18310.1"/>
    <property type="molecule type" value="Genomic_DNA"/>
</dbReference>
<gene>
    <name evidence="5" type="ORF">DR864_11410</name>
</gene>
<dbReference type="KEGG" id="run:DR864_11410"/>
<dbReference type="Pfam" id="PF00196">
    <property type="entry name" value="GerE"/>
    <property type="match status" value="1"/>
</dbReference>
<dbReference type="Proteomes" id="UP000251993">
    <property type="component" value="Chromosome"/>
</dbReference>